<dbReference type="KEGG" id="pgri:PgNI_04274"/>
<dbReference type="Proteomes" id="UP000515153">
    <property type="component" value="Unplaced"/>
</dbReference>
<dbReference type="RefSeq" id="XP_030984557.1">
    <property type="nucleotide sequence ID" value="XM_031124324.1"/>
</dbReference>
<dbReference type="GeneID" id="41959233"/>
<reference evidence="2" key="1">
    <citation type="journal article" date="2019" name="Mol. Biol. Evol.">
        <title>Blast fungal genomes show frequent chromosomal changes, gene gains and losses, and effector gene turnover.</title>
        <authorList>
            <person name="Gomez Luciano L.B."/>
            <person name="Jason Tsai I."/>
            <person name="Chuma I."/>
            <person name="Tosa Y."/>
            <person name="Chen Y.H."/>
            <person name="Li J.Y."/>
            <person name="Li M.Y."/>
            <person name="Jade Lu M.Y."/>
            <person name="Nakayashiki H."/>
            <person name="Li W.H."/>
        </authorList>
    </citation>
    <scope>NUCLEOTIDE SEQUENCE</scope>
    <source>
        <strain evidence="2">NI907</strain>
    </source>
</reference>
<evidence type="ECO:0000313" key="2">
    <source>
        <dbReference type="RefSeq" id="XP_030984557.1"/>
    </source>
</evidence>
<proteinExistence type="predicted"/>
<gene>
    <name evidence="2" type="ORF">PgNI_04274</name>
</gene>
<name>A0A6P8BBJ8_PYRGI</name>
<accession>A0A6P8BBJ8</accession>
<reference evidence="2" key="3">
    <citation type="submission" date="2025-08" db="UniProtKB">
        <authorList>
            <consortium name="RefSeq"/>
        </authorList>
    </citation>
    <scope>IDENTIFICATION</scope>
    <source>
        <strain evidence="2">NI907</strain>
    </source>
</reference>
<reference evidence="2" key="2">
    <citation type="submission" date="2019-10" db="EMBL/GenBank/DDBJ databases">
        <authorList>
            <consortium name="NCBI Genome Project"/>
        </authorList>
    </citation>
    <scope>NUCLEOTIDE SEQUENCE</scope>
    <source>
        <strain evidence="2">NI907</strain>
    </source>
</reference>
<sequence length="76" mass="8510">MEPTCARYPTLHSMVSIQLRALPSACPNCSRCEHMPQALAQSRTSQPIFQYTFCTSLFPARLLNSLPPNVYLPKLA</sequence>
<evidence type="ECO:0000313" key="1">
    <source>
        <dbReference type="Proteomes" id="UP000515153"/>
    </source>
</evidence>
<protein>
    <submittedName>
        <fullName evidence="2">Uncharacterized protein</fullName>
    </submittedName>
</protein>
<organism evidence="1 2">
    <name type="scientific">Pyricularia grisea</name>
    <name type="common">Crabgrass-specific blast fungus</name>
    <name type="synonym">Magnaporthe grisea</name>
    <dbReference type="NCBI Taxonomy" id="148305"/>
    <lineage>
        <taxon>Eukaryota</taxon>
        <taxon>Fungi</taxon>
        <taxon>Dikarya</taxon>
        <taxon>Ascomycota</taxon>
        <taxon>Pezizomycotina</taxon>
        <taxon>Sordariomycetes</taxon>
        <taxon>Sordariomycetidae</taxon>
        <taxon>Magnaporthales</taxon>
        <taxon>Pyriculariaceae</taxon>
        <taxon>Pyricularia</taxon>
    </lineage>
</organism>
<dbReference type="AlphaFoldDB" id="A0A6P8BBJ8"/>
<keyword evidence="1" id="KW-1185">Reference proteome</keyword>